<feature type="non-terminal residue" evidence="1">
    <location>
        <position position="137"/>
    </location>
</feature>
<comment type="caution">
    <text evidence="1">The sequence shown here is derived from an EMBL/GenBank/DDBJ whole genome shotgun (WGS) entry which is preliminary data.</text>
</comment>
<dbReference type="EMBL" id="JACEIK010001634">
    <property type="protein sequence ID" value="MCD7470955.1"/>
    <property type="molecule type" value="Genomic_DNA"/>
</dbReference>
<evidence type="ECO:0000313" key="2">
    <source>
        <dbReference type="Proteomes" id="UP000823775"/>
    </source>
</evidence>
<gene>
    <name evidence="1" type="ORF">HAX54_011206</name>
</gene>
<proteinExistence type="predicted"/>
<sequence>MSALLVLFGGRCGGDGMVVLGGAGAGKKNERKGRKFSPVGGEGDFRWIWRRRRRCGVEAGLVVASFTGGLPVAFPFEGGGVRRFDSERERRRRWLHVTCLHVDKGASLNIFRPMMADNGEGSVGERKLGRGRRWLHV</sequence>
<organism evidence="1 2">
    <name type="scientific">Datura stramonium</name>
    <name type="common">Jimsonweed</name>
    <name type="synonym">Common thornapple</name>
    <dbReference type="NCBI Taxonomy" id="4076"/>
    <lineage>
        <taxon>Eukaryota</taxon>
        <taxon>Viridiplantae</taxon>
        <taxon>Streptophyta</taxon>
        <taxon>Embryophyta</taxon>
        <taxon>Tracheophyta</taxon>
        <taxon>Spermatophyta</taxon>
        <taxon>Magnoliopsida</taxon>
        <taxon>eudicotyledons</taxon>
        <taxon>Gunneridae</taxon>
        <taxon>Pentapetalae</taxon>
        <taxon>asterids</taxon>
        <taxon>lamiids</taxon>
        <taxon>Solanales</taxon>
        <taxon>Solanaceae</taxon>
        <taxon>Solanoideae</taxon>
        <taxon>Datureae</taxon>
        <taxon>Datura</taxon>
    </lineage>
</organism>
<reference evidence="1 2" key="1">
    <citation type="journal article" date="2021" name="BMC Genomics">
        <title>Datura genome reveals duplications of psychoactive alkaloid biosynthetic genes and high mutation rate following tissue culture.</title>
        <authorList>
            <person name="Rajewski A."/>
            <person name="Carter-House D."/>
            <person name="Stajich J."/>
            <person name="Litt A."/>
        </authorList>
    </citation>
    <scope>NUCLEOTIDE SEQUENCE [LARGE SCALE GENOMIC DNA]</scope>
    <source>
        <strain evidence="1">AR-01</strain>
    </source>
</reference>
<accession>A0ABS8TJ30</accession>
<evidence type="ECO:0000313" key="1">
    <source>
        <dbReference type="EMBL" id="MCD7470955.1"/>
    </source>
</evidence>
<name>A0ABS8TJ30_DATST</name>
<protein>
    <submittedName>
        <fullName evidence="1">Uncharacterized protein</fullName>
    </submittedName>
</protein>
<dbReference type="Proteomes" id="UP000823775">
    <property type="component" value="Unassembled WGS sequence"/>
</dbReference>
<keyword evidence="2" id="KW-1185">Reference proteome</keyword>